<proteinExistence type="predicted"/>
<gene>
    <name evidence="2" type="ORF">QNI16_19195</name>
</gene>
<dbReference type="InterPro" id="IPR013780">
    <property type="entry name" value="Glyco_hydro_b"/>
</dbReference>
<dbReference type="Pfam" id="PF14587">
    <property type="entry name" value="Glyco_hydr_30_2"/>
    <property type="match status" value="1"/>
</dbReference>
<accession>A0AAE3QTN6</accession>
<dbReference type="AlphaFoldDB" id="A0AAE3QTN6"/>
<dbReference type="RefSeq" id="WP_313981917.1">
    <property type="nucleotide sequence ID" value="NZ_JASJOS010000008.1"/>
</dbReference>
<evidence type="ECO:0000313" key="3">
    <source>
        <dbReference type="Proteomes" id="UP001241110"/>
    </source>
</evidence>
<dbReference type="InterPro" id="IPR039743">
    <property type="entry name" value="6GAL/EXGAL"/>
</dbReference>
<protein>
    <submittedName>
        <fullName evidence="2">Glycoside hydrolase</fullName>
    </submittedName>
</protein>
<organism evidence="2 3">
    <name type="scientific">Xanthocytophaga flava</name>
    <dbReference type="NCBI Taxonomy" id="3048013"/>
    <lineage>
        <taxon>Bacteria</taxon>
        <taxon>Pseudomonadati</taxon>
        <taxon>Bacteroidota</taxon>
        <taxon>Cytophagia</taxon>
        <taxon>Cytophagales</taxon>
        <taxon>Rhodocytophagaceae</taxon>
        <taxon>Xanthocytophaga</taxon>
    </lineage>
</organism>
<dbReference type="Gene3D" id="2.60.40.1180">
    <property type="entry name" value="Golgi alpha-mannosidase II"/>
    <property type="match status" value="1"/>
</dbReference>
<keyword evidence="2" id="KW-0378">Hydrolase</keyword>
<dbReference type="GO" id="GO:0004553">
    <property type="term" value="F:hydrolase activity, hydrolyzing O-glycosyl compounds"/>
    <property type="evidence" value="ECO:0007669"/>
    <property type="project" value="InterPro"/>
</dbReference>
<dbReference type="PANTHER" id="PTHR42767:SF1">
    <property type="entry name" value="ENDO-BETA-1,6-GALACTANASE-LIKE DOMAIN-CONTAINING PROTEIN"/>
    <property type="match status" value="1"/>
</dbReference>
<sequence>MNISLLPLKKTPQWTLISLFSFTLLLASCSIHNQKQLQTSSIKNSVIIHLDQRQQYIRNFGASDAWTCQFIGNWPQEKKEQVADWLFSMENDANGKPKGIGLSCWRFNIGAGSAIQNNISDEWRQTEGFLKADMSYDWSKQSGQRWFMQAAKQRGVEQFIGFTNSPPIQLTKNGKAFSSNGEQANIAPEKYLAFAKFLADVSRQFSSDGLPFTYLSPFNEPQWDWTGNGQEGTPYTNTEITAITKILDSVFTTQNLSVKVKLAEAAKLNYLYEKADKPTRGEQIYTFFNNQSPLYVGNLSHVDKVISGHSYFTSAPAETLKSVRQKVAAAIPTASVPLEFWQSEYCLLGDQEEVTPSGKDTGMTPALYVARLIHHDLAIANASAWHWWLAVTAYDYKDGLIYATKNKTDGQVEETRLMWALGNFSRFIRPGSQRVTVTSDNRDVNNVNGVMISSYVSADEKQLITVLVNNSNSDANILPQTEGGSVQKWKPYLTGSGMDETLKPLATITAGQAITIPKKSIVTLIGDM</sequence>
<feature type="domain" description="Endo-beta-1,6-galactanase-like" evidence="1">
    <location>
        <begin position="45"/>
        <end position="402"/>
    </location>
</feature>
<dbReference type="SUPFAM" id="SSF51445">
    <property type="entry name" value="(Trans)glycosidases"/>
    <property type="match status" value="1"/>
</dbReference>
<evidence type="ECO:0000259" key="1">
    <source>
        <dbReference type="Pfam" id="PF14587"/>
    </source>
</evidence>
<dbReference type="Proteomes" id="UP001241110">
    <property type="component" value="Unassembled WGS sequence"/>
</dbReference>
<name>A0AAE3QTN6_9BACT</name>
<dbReference type="InterPro" id="IPR017853">
    <property type="entry name" value="GH"/>
</dbReference>
<dbReference type="PANTHER" id="PTHR42767">
    <property type="entry name" value="ENDO-BETA-1,6-GALACTANASE"/>
    <property type="match status" value="1"/>
</dbReference>
<comment type="caution">
    <text evidence="2">The sequence shown here is derived from an EMBL/GenBank/DDBJ whole genome shotgun (WGS) entry which is preliminary data.</text>
</comment>
<reference evidence="2" key="1">
    <citation type="submission" date="2023-05" db="EMBL/GenBank/DDBJ databases">
        <authorList>
            <person name="Zhang X."/>
        </authorList>
    </citation>
    <scope>NUCLEOTIDE SEQUENCE</scope>
    <source>
        <strain evidence="2">YF14B1</strain>
    </source>
</reference>
<dbReference type="Gene3D" id="3.20.20.80">
    <property type="entry name" value="Glycosidases"/>
    <property type="match status" value="1"/>
</dbReference>
<dbReference type="EMBL" id="JASJOS010000008">
    <property type="protein sequence ID" value="MDJ1482634.1"/>
    <property type="molecule type" value="Genomic_DNA"/>
</dbReference>
<evidence type="ECO:0000313" key="2">
    <source>
        <dbReference type="EMBL" id="MDJ1482634.1"/>
    </source>
</evidence>
<dbReference type="InterPro" id="IPR039514">
    <property type="entry name" value="6GAL-like"/>
</dbReference>